<evidence type="ECO:0000313" key="1">
    <source>
        <dbReference type="EMBL" id="CAG7710120.1"/>
    </source>
</evidence>
<comment type="caution">
    <text evidence="1">The sequence shown here is derived from an EMBL/GenBank/DDBJ whole genome shotgun (WGS) entry which is preliminary data.</text>
</comment>
<dbReference type="EMBL" id="CAJVCH010031720">
    <property type="protein sequence ID" value="CAG7710120.1"/>
    <property type="molecule type" value="Genomic_DNA"/>
</dbReference>
<proteinExistence type="predicted"/>
<dbReference type="AlphaFoldDB" id="A0A8J2J8B8"/>
<reference evidence="1" key="1">
    <citation type="submission" date="2021-06" db="EMBL/GenBank/DDBJ databases">
        <authorList>
            <person name="Hodson N. C."/>
            <person name="Mongue J. A."/>
            <person name="Jaron S. K."/>
        </authorList>
    </citation>
    <scope>NUCLEOTIDE SEQUENCE</scope>
</reference>
<gene>
    <name evidence="1" type="ORF">AFUS01_LOCUS4999</name>
</gene>
<sequence>MRARDTVSWPWPGEDFYRYSDCEQIGRTWSEVGSQTGLNSWVRFFKGFSIVARTSNFLRETPHGNFTREITSGSEFYKAQAKIQDCLNVPSSSTTGPERKSYFGVGSSVQRRGFSIGYLWKRTLVKTTIK</sequence>
<keyword evidence="2" id="KW-1185">Reference proteome</keyword>
<evidence type="ECO:0000313" key="2">
    <source>
        <dbReference type="Proteomes" id="UP000708208"/>
    </source>
</evidence>
<accession>A0A8J2J8B8</accession>
<dbReference type="Proteomes" id="UP000708208">
    <property type="component" value="Unassembled WGS sequence"/>
</dbReference>
<organism evidence="1 2">
    <name type="scientific">Allacma fusca</name>
    <dbReference type="NCBI Taxonomy" id="39272"/>
    <lineage>
        <taxon>Eukaryota</taxon>
        <taxon>Metazoa</taxon>
        <taxon>Ecdysozoa</taxon>
        <taxon>Arthropoda</taxon>
        <taxon>Hexapoda</taxon>
        <taxon>Collembola</taxon>
        <taxon>Symphypleona</taxon>
        <taxon>Sminthuridae</taxon>
        <taxon>Allacma</taxon>
    </lineage>
</organism>
<dbReference type="OrthoDB" id="6372137at2759"/>
<name>A0A8J2J8B8_9HEXA</name>
<protein>
    <submittedName>
        <fullName evidence="1">Uncharacterized protein</fullName>
    </submittedName>
</protein>